<dbReference type="RefSeq" id="XP_065673056.1">
    <property type="nucleotide sequence ID" value="XM_065816984.1"/>
</dbReference>
<proteinExistence type="inferred from homology"/>
<feature type="compositionally biased region" description="Acidic residues" evidence="12">
    <location>
        <begin position="691"/>
        <end position="711"/>
    </location>
</feature>
<feature type="region of interest" description="Disordered" evidence="12">
    <location>
        <begin position="676"/>
        <end position="789"/>
    </location>
</feature>
<dbReference type="InterPro" id="IPR056314">
    <property type="entry name" value="AP3B1/2_C"/>
</dbReference>
<dbReference type="Pfam" id="PF01602">
    <property type="entry name" value="Adaptin_N"/>
    <property type="match status" value="1"/>
</dbReference>
<evidence type="ECO:0000259" key="13">
    <source>
        <dbReference type="SMART" id="SM01355"/>
    </source>
</evidence>
<accession>A0ABM4DF68</accession>
<comment type="function">
    <text evidence="10">Subunit of non-clathrin- and clathrin-associated adaptor protein complex 3 (AP-3) that plays a role in protein sorting in the late-Golgi/trans-Golgi network (TGN) and/or endosomes. The AP complexes mediate both the recruitment of clathrin to membranes and the recognition of sorting signals within the cytosolic tails of transmembrane cargo molecules. AP-3 appears to be involved in the sorting of a subset of transmembrane proteins targeted to lysosomes and lysosome-related organelles. In concert with the BLOC-1 complex, AP-3 is required to target cargos into vesicles assembled at cell bodies for delivery into neurites and nerve terminals.</text>
</comment>
<keyword evidence="4 11" id="KW-0813">Transport</keyword>
<comment type="similarity">
    <text evidence="3 11">Belongs to the adaptor complexes large subunit family.</text>
</comment>
<dbReference type="SMART" id="SM01355">
    <property type="entry name" value="AP3B1_C"/>
    <property type="match status" value="1"/>
</dbReference>
<evidence type="ECO:0000313" key="14">
    <source>
        <dbReference type="Proteomes" id="UP001652625"/>
    </source>
</evidence>
<keyword evidence="5" id="KW-0597">Phosphoprotein</keyword>
<feature type="domain" description="AP-3 complex subunit beta C-terminal" evidence="13">
    <location>
        <begin position="807"/>
        <end position="951"/>
    </location>
</feature>
<dbReference type="PIRSF" id="PIRSF037096">
    <property type="entry name" value="AP3_complex_beta"/>
    <property type="match status" value="1"/>
</dbReference>
<dbReference type="SUPFAM" id="SSF48371">
    <property type="entry name" value="ARM repeat"/>
    <property type="match status" value="1"/>
</dbReference>
<evidence type="ECO:0000256" key="12">
    <source>
        <dbReference type="SAM" id="MobiDB-lite"/>
    </source>
</evidence>
<evidence type="ECO:0000256" key="1">
    <source>
        <dbReference type="ARBA" id="ARBA00004145"/>
    </source>
</evidence>
<keyword evidence="14" id="KW-1185">Reference proteome</keyword>
<dbReference type="InterPro" id="IPR011989">
    <property type="entry name" value="ARM-like"/>
</dbReference>
<protein>
    <recommendedName>
        <fullName evidence="11">AP-3 complex subunit beta</fullName>
    </recommendedName>
</protein>
<dbReference type="InterPro" id="IPR016024">
    <property type="entry name" value="ARM-type_fold"/>
</dbReference>
<dbReference type="Gene3D" id="1.25.10.10">
    <property type="entry name" value="Leucine-rich Repeat Variant"/>
    <property type="match status" value="1"/>
</dbReference>
<evidence type="ECO:0000256" key="8">
    <source>
        <dbReference type="ARBA" id="ARBA00023136"/>
    </source>
</evidence>
<dbReference type="PANTHER" id="PTHR11134">
    <property type="entry name" value="ADAPTOR COMPLEX SUBUNIT BETA FAMILY MEMBER"/>
    <property type="match status" value="1"/>
</dbReference>
<keyword evidence="8 11" id="KW-0472">Membrane</keyword>
<dbReference type="InterPro" id="IPR029390">
    <property type="entry name" value="AP3B_C"/>
</dbReference>
<name>A0ABM4DF68_HYDVU</name>
<comment type="subcellular location">
    <subcellularLocation>
        <location evidence="1">Cytoplasmic vesicle</location>
        <location evidence="1">Clathrin-coated vesicle membrane</location>
        <topology evidence="1">Peripheral membrane protein</topology>
        <orientation evidence="1">Cytoplasmic side</orientation>
    </subcellularLocation>
    <subcellularLocation>
        <location evidence="2">Golgi apparatus</location>
    </subcellularLocation>
</comment>
<evidence type="ECO:0000256" key="6">
    <source>
        <dbReference type="ARBA" id="ARBA00022927"/>
    </source>
</evidence>
<evidence type="ECO:0000256" key="3">
    <source>
        <dbReference type="ARBA" id="ARBA00006613"/>
    </source>
</evidence>
<evidence type="ECO:0000256" key="5">
    <source>
        <dbReference type="ARBA" id="ARBA00022553"/>
    </source>
</evidence>
<dbReference type="GeneID" id="100207002"/>
<dbReference type="Pfam" id="PF24080">
    <property type="entry name" value="AP3B1_C_2"/>
    <property type="match status" value="1"/>
</dbReference>
<feature type="compositionally biased region" description="Acidic residues" evidence="12">
    <location>
        <begin position="761"/>
        <end position="788"/>
    </location>
</feature>
<dbReference type="InterPro" id="IPR026740">
    <property type="entry name" value="AP3_beta"/>
</dbReference>
<evidence type="ECO:0000256" key="10">
    <source>
        <dbReference type="ARBA" id="ARBA00023570"/>
    </source>
</evidence>
<evidence type="ECO:0000256" key="11">
    <source>
        <dbReference type="PIRNR" id="PIRNR037096"/>
    </source>
</evidence>
<organism evidence="14 15">
    <name type="scientific">Hydra vulgaris</name>
    <name type="common">Hydra</name>
    <name type="synonym">Hydra attenuata</name>
    <dbReference type="NCBI Taxonomy" id="6087"/>
    <lineage>
        <taxon>Eukaryota</taxon>
        <taxon>Metazoa</taxon>
        <taxon>Cnidaria</taxon>
        <taxon>Hydrozoa</taxon>
        <taxon>Hydroidolina</taxon>
        <taxon>Anthoathecata</taxon>
        <taxon>Aplanulata</taxon>
        <taxon>Hydridae</taxon>
        <taxon>Hydra</taxon>
    </lineage>
</organism>
<evidence type="ECO:0000256" key="2">
    <source>
        <dbReference type="ARBA" id="ARBA00004555"/>
    </source>
</evidence>
<dbReference type="InterPro" id="IPR026739">
    <property type="entry name" value="AP_beta"/>
</dbReference>
<evidence type="ECO:0000313" key="15">
    <source>
        <dbReference type="RefSeq" id="XP_065673056.1"/>
    </source>
</evidence>
<keyword evidence="9" id="KW-0968">Cytoplasmic vesicle</keyword>
<feature type="compositionally biased region" description="Basic and acidic residues" evidence="12">
    <location>
        <begin position="713"/>
        <end position="723"/>
    </location>
</feature>
<evidence type="ECO:0000256" key="9">
    <source>
        <dbReference type="ARBA" id="ARBA00023329"/>
    </source>
</evidence>
<sequence length="1080" mass="120836">MAVTSAVSYNNNDGMQALSIGHSIYPTSSVSSSAAQSVVSFIAGHFGKKHDDLKVMLDSSNNSQKLDAMKRIIGMMATGKDVSELFAAVVKNVVCKNIEIKKLVYVYLVRYAEEQQDLALLSVATFQRGLKDSNQLIRASALRVLSSIRVPMIVPIMMLSLKEAVTDLSAYVRKTAANAIPKLYSMDPEQKDVLVEIIEKLLQDKTTLVAGSTVIAFELVCPEKIDLIHKNFRKLCNMLIDIDEWGQVAVINMLVRYARSQFLDPNKNMESGTDQKFYPSESEKSDSEDENNTSKNFSMDPDHRLLLKSCQPLLLSRNSAVIMAVAKLYHHIAPSSEVGVVVKAMIRLLRSHREVQTVVLSNIVTLSLQRKGLFDQHLKSFFVHTSDPTHIKKLKLEILTNLANESSIPTILREFQTYIASSDKEFAAATIQSIGRCASNIPEIADTCLAGLIRMLSNRDENVVSESIIVIKKLLQMRHKDHSEVIPHMAKLLDKVHMPMARASILWLIGEYSDRIPKIAPDVLRKMAKSFASEEDVVKLQIINLGAKLYITNSKQTRTLCQYIFQLGKYDQNYDIRDRTRFLKFLLFPTDKTEGANNLKKKAKKIFLVEKPAPILQSLFKDRGQYQLSSLSHMIDSIANGYQELPEFPDVQPDPTVRNVEMETVYGNQFLLSKEKMVSPSTNEKDKDFYTSEEDEEDEEDDEESGEESSSEGDNKNNEKDTSSESNDEKEDSGEESEFEELSESEEEKVIPTPKKSLPESSEDESFEEESEEETSEEESEEESDDEIVVQAPVKHKVETTKKVQVQNPSDMLLDLNDFSVSPKNDVSINLVPSLVSDMESLSVDPKNCNTLSLQSSQKNTKSFELLSKINGKGLIAYYRFPRTPCIYSGTMVAVEMEFTNSSNADVKRLRIENKKLLSGVLMQEFNEVASISPKESITVTVGIDFKDTVQPVTFDLCTESGKFTVQIKVPVGELVRGVSLTQHEFTTQQKKLTGMTESKLTCHLTESLPVLVSKITEAVSMTQSPTVNENVLRFSANLISSGLPVLLSIKNDGNDSQIIVNCEKISIGSLLVKEIKNAL</sequence>
<keyword evidence="7" id="KW-0333">Golgi apparatus</keyword>
<dbReference type="Pfam" id="PF14796">
    <property type="entry name" value="AP3B1_C"/>
    <property type="match status" value="1"/>
</dbReference>
<dbReference type="InterPro" id="IPR002553">
    <property type="entry name" value="Clathrin/coatomer_adapt-like_N"/>
</dbReference>
<feature type="compositionally biased region" description="Acidic residues" evidence="12">
    <location>
        <begin position="726"/>
        <end position="747"/>
    </location>
</feature>
<reference evidence="15" key="1">
    <citation type="submission" date="2025-08" db="UniProtKB">
        <authorList>
            <consortium name="RefSeq"/>
        </authorList>
    </citation>
    <scope>IDENTIFICATION</scope>
</reference>
<feature type="region of interest" description="Disordered" evidence="12">
    <location>
        <begin position="268"/>
        <end position="299"/>
    </location>
</feature>
<gene>
    <name evidence="15" type="primary">LOC100207002</name>
</gene>
<evidence type="ECO:0000256" key="7">
    <source>
        <dbReference type="ARBA" id="ARBA00023034"/>
    </source>
</evidence>
<evidence type="ECO:0000256" key="4">
    <source>
        <dbReference type="ARBA" id="ARBA00022448"/>
    </source>
</evidence>
<dbReference type="Proteomes" id="UP001652625">
    <property type="component" value="Chromosome 13"/>
</dbReference>
<feature type="compositionally biased region" description="Basic and acidic residues" evidence="12">
    <location>
        <begin position="676"/>
        <end position="690"/>
    </location>
</feature>
<keyword evidence="6 11" id="KW-0653">Protein transport</keyword>